<gene>
    <name evidence="2" type="ORF">SELMODRAFT_413867</name>
</gene>
<dbReference type="KEGG" id="smo:SELMODRAFT_413867"/>
<protein>
    <submittedName>
        <fullName evidence="2">Uncharacterized protein</fullName>
    </submittedName>
</protein>
<dbReference type="EMBL" id="GL377586">
    <property type="protein sequence ID" value="EFJ25856.1"/>
    <property type="molecule type" value="Genomic_DNA"/>
</dbReference>
<dbReference type="eggNOG" id="ENOG502R8W2">
    <property type="taxonomic scope" value="Eukaryota"/>
</dbReference>
<keyword evidence="1" id="KW-0175">Coiled coil</keyword>
<dbReference type="AlphaFoldDB" id="D8RQH0"/>
<sequence>MAYRMTKEQQESDLRSCRQKMRKARMMQVRDQERQFSSQEVQWYLQRRQENLKAFFTQLKEDWEQNHNYRLKELENRCICALNNVGDGHRAAAVLMLDKMKNVNFLQKYAEEARAVARHRFMKALQKENDRMENLQEILRIANKRKKIKEVAACLERSIVRFARHSSRSKNPNHGEMNIGVANPFKPSTYKFTFFHALPFPNPQPERLNAWKAASAQTQSLLFQKAMQSDATNMLKRRVFLRGQAAQSRALMKKKVKELERELERTEHLEKQRKLRTLLGKVTRPDCDTSTPRFVLHAQDANVKLEEESIELNVSGHKRVRIMVPGPPPRSSNIELLTPQSRTNSGRHLNRKQWSTKTMAKSELRLACDRLAYASLSPTEKLYVFMAGQGQKKFMRSLTR</sequence>
<feature type="coiled-coil region" evidence="1">
    <location>
        <begin position="118"/>
        <end position="145"/>
    </location>
</feature>
<dbReference type="InParanoid" id="D8RQH0"/>
<evidence type="ECO:0000256" key="1">
    <source>
        <dbReference type="SAM" id="Coils"/>
    </source>
</evidence>
<dbReference type="Proteomes" id="UP000001514">
    <property type="component" value="Unassembled WGS sequence"/>
</dbReference>
<reference evidence="2 3" key="1">
    <citation type="journal article" date="2011" name="Science">
        <title>The Selaginella genome identifies genetic changes associated with the evolution of vascular plants.</title>
        <authorList>
            <person name="Banks J.A."/>
            <person name="Nishiyama T."/>
            <person name="Hasebe M."/>
            <person name="Bowman J.L."/>
            <person name="Gribskov M."/>
            <person name="dePamphilis C."/>
            <person name="Albert V.A."/>
            <person name="Aono N."/>
            <person name="Aoyama T."/>
            <person name="Ambrose B.A."/>
            <person name="Ashton N.W."/>
            <person name="Axtell M.J."/>
            <person name="Barker E."/>
            <person name="Barker M.S."/>
            <person name="Bennetzen J.L."/>
            <person name="Bonawitz N.D."/>
            <person name="Chapple C."/>
            <person name="Cheng C."/>
            <person name="Correa L.G."/>
            <person name="Dacre M."/>
            <person name="DeBarry J."/>
            <person name="Dreyer I."/>
            <person name="Elias M."/>
            <person name="Engstrom E.M."/>
            <person name="Estelle M."/>
            <person name="Feng L."/>
            <person name="Finet C."/>
            <person name="Floyd S.K."/>
            <person name="Frommer W.B."/>
            <person name="Fujita T."/>
            <person name="Gramzow L."/>
            <person name="Gutensohn M."/>
            <person name="Harholt J."/>
            <person name="Hattori M."/>
            <person name="Heyl A."/>
            <person name="Hirai T."/>
            <person name="Hiwatashi Y."/>
            <person name="Ishikawa M."/>
            <person name="Iwata M."/>
            <person name="Karol K.G."/>
            <person name="Koehler B."/>
            <person name="Kolukisaoglu U."/>
            <person name="Kubo M."/>
            <person name="Kurata T."/>
            <person name="Lalonde S."/>
            <person name="Li K."/>
            <person name="Li Y."/>
            <person name="Litt A."/>
            <person name="Lyons E."/>
            <person name="Manning G."/>
            <person name="Maruyama T."/>
            <person name="Michael T.P."/>
            <person name="Mikami K."/>
            <person name="Miyazaki S."/>
            <person name="Morinaga S."/>
            <person name="Murata T."/>
            <person name="Mueller-Roeber B."/>
            <person name="Nelson D.R."/>
            <person name="Obara M."/>
            <person name="Oguri Y."/>
            <person name="Olmstead R.G."/>
            <person name="Onodera N."/>
            <person name="Petersen B.L."/>
            <person name="Pils B."/>
            <person name="Prigge M."/>
            <person name="Rensing S.A."/>
            <person name="Riano-Pachon D.M."/>
            <person name="Roberts A.W."/>
            <person name="Sato Y."/>
            <person name="Scheller H.V."/>
            <person name="Schulz B."/>
            <person name="Schulz C."/>
            <person name="Shakirov E.V."/>
            <person name="Shibagaki N."/>
            <person name="Shinohara N."/>
            <person name="Shippen D.E."/>
            <person name="Soerensen I."/>
            <person name="Sotooka R."/>
            <person name="Sugimoto N."/>
            <person name="Sugita M."/>
            <person name="Sumikawa N."/>
            <person name="Tanurdzic M."/>
            <person name="Theissen G."/>
            <person name="Ulvskov P."/>
            <person name="Wakazuki S."/>
            <person name="Weng J.K."/>
            <person name="Willats W.W."/>
            <person name="Wipf D."/>
            <person name="Wolf P.G."/>
            <person name="Yang L."/>
            <person name="Zimmer A.D."/>
            <person name="Zhu Q."/>
            <person name="Mitros T."/>
            <person name="Hellsten U."/>
            <person name="Loque D."/>
            <person name="Otillar R."/>
            <person name="Salamov A."/>
            <person name="Schmutz J."/>
            <person name="Shapiro H."/>
            <person name="Lindquist E."/>
            <person name="Lucas S."/>
            <person name="Rokhsar D."/>
            <person name="Grigoriev I.V."/>
        </authorList>
    </citation>
    <scope>NUCLEOTIDE SEQUENCE [LARGE SCALE GENOMIC DNA]</scope>
</reference>
<keyword evidence="3" id="KW-1185">Reference proteome</keyword>
<evidence type="ECO:0000313" key="2">
    <source>
        <dbReference type="EMBL" id="EFJ25856.1"/>
    </source>
</evidence>
<evidence type="ECO:0000313" key="3">
    <source>
        <dbReference type="Proteomes" id="UP000001514"/>
    </source>
</evidence>
<feature type="coiled-coil region" evidence="1">
    <location>
        <begin position="242"/>
        <end position="276"/>
    </location>
</feature>
<proteinExistence type="predicted"/>
<accession>D8RQH0</accession>
<dbReference type="HOGENOM" id="CLU_734457_0_0_1"/>
<organism evidence="3">
    <name type="scientific">Selaginella moellendorffii</name>
    <name type="common">Spikemoss</name>
    <dbReference type="NCBI Taxonomy" id="88036"/>
    <lineage>
        <taxon>Eukaryota</taxon>
        <taxon>Viridiplantae</taxon>
        <taxon>Streptophyta</taxon>
        <taxon>Embryophyta</taxon>
        <taxon>Tracheophyta</taxon>
        <taxon>Lycopodiopsida</taxon>
        <taxon>Selaginellales</taxon>
        <taxon>Selaginellaceae</taxon>
        <taxon>Selaginella</taxon>
    </lineage>
</organism>
<name>D8RQH0_SELML</name>
<dbReference type="Gramene" id="EFJ25856">
    <property type="protein sequence ID" value="EFJ25856"/>
    <property type="gene ID" value="SELMODRAFT_413867"/>
</dbReference>